<dbReference type="GO" id="GO:0009737">
    <property type="term" value="P:response to abscisic acid"/>
    <property type="evidence" value="ECO:0007669"/>
    <property type="project" value="TreeGrafter"/>
</dbReference>
<evidence type="ECO:0000256" key="2">
    <source>
        <dbReference type="RuleBase" id="RU003995"/>
    </source>
</evidence>
<dbReference type="OrthoDB" id="685434at2759"/>
<evidence type="ECO:0000256" key="3">
    <source>
        <dbReference type="SAM" id="MobiDB-lite"/>
    </source>
</evidence>
<dbReference type="Pfam" id="PF00257">
    <property type="entry name" value="Dehydrin"/>
    <property type="match status" value="1"/>
</dbReference>
<dbReference type="EMBL" id="KE345471">
    <property type="protein sequence ID" value="EXC04406.1"/>
    <property type="molecule type" value="Genomic_DNA"/>
</dbReference>
<dbReference type="GO" id="GO:0009414">
    <property type="term" value="P:response to water deprivation"/>
    <property type="evidence" value="ECO:0007669"/>
    <property type="project" value="UniProtKB-ARBA"/>
</dbReference>
<feature type="compositionally biased region" description="Low complexity" evidence="3">
    <location>
        <begin position="123"/>
        <end position="132"/>
    </location>
</feature>
<feature type="compositionally biased region" description="Basic and acidic residues" evidence="3">
    <location>
        <begin position="141"/>
        <end position="162"/>
    </location>
</feature>
<feature type="compositionally biased region" description="Basic and acidic residues" evidence="3">
    <location>
        <begin position="1"/>
        <end position="30"/>
    </location>
</feature>
<feature type="compositionally biased region" description="Basic and acidic residues" evidence="3">
    <location>
        <begin position="56"/>
        <end position="70"/>
    </location>
</feature>
<keyword evidence="5" id="KW-1185">Reference proteome</keyword>
<evidence type="ECO:0000313" key="5">
    <source>
        <dbReference type="Proteomes" id="UP000030645"/>
    </source>
</evidence>
<reference evidence="5" key="1">
    <citation type="submission" date="2013-01" db="EMBL/GenBank/DDBJ databases">
        <title>Draft Genome Sequence of a Mulberry Tree, Morus notabilis C.K. Schneid.</title>
        <authorList>
            <person name="He N."/>
            <person name="Zhao S."/>
        </authorList>
    </citation>
    <scope>NUCLEOTIDE SEQUENCE</scope>
</reference>
<name>W9SFN9_9ROSA</name>
<evidence type="ECO:0000256" key="1">
    <source>
        <dbReference type="ARBA" id="ARBA00008403"/>
    </source>
</evidence>
<dbReference type="GO" id="GO:0009631">
    <property type="term" value="P:cold acclimation"/>
    <property type="evidence" value="ECO:0007669"/>
    <property type="project" value="TreeGrafter"/>
</dbReference>
<feature type="compositionally biased region" description="Low complexity" evidence="3">
    <location>
        <begin position="35"/>
        <end position="49"/>
    </location>
</feature>
<feature type="region of interest" description="Disordered" evidence="3">
    <location>
        <begin position="1"/>
        <end position="168"/>
    </location>
</feature>
<dbReference type="eggNOG" id="ENOG502S48F">
    <property type="taxonomic scope" value="Eukaryota"/>
</dbReference>
<dbReference type="PANTHER" id="PTHR33346">
    <property type="entry name" value="DEHYDRIN XERO 2-RELATED"/>
    <property type="match status" value="1"/>
</dbReference>
<accession>W9SFN9</accession>
<dbReference type="STRING" id="981085.W9SFN9"/>
<dbReference type="Proteomes" id="UP000030645">
    <property type="component" value="Unassembled WGS sequence"/>
</dbReference>
<proteinExistence type="inferred from homology"/>
<dbReference type="AlphaFoldDB" id="W9SFN9"/>
<dbReference type="PROSITE" id="PS00823">
    <property type="entry name" value="DEHYDRIN_2"/>
    <property type="match status" value="1"/>
</dbReference>
<comment type="similarity">
    <text evidence="1 2">Belongs to the plant dehydrin family.</text>
</comment>
<sequence>MADLRDEHGNPIQLTDEHGNPVVLTDEHGNPMHLTGVAKTEGTAAATTGEQQLGKQMEEERRREGERAELQRSGSSSSSSSSEDDGQGGRRKKKGLGTKIKEKLTGGIGIGKHKDEQVQSSNITTTIPTTMTAADPAGQEHPYEHHEKEKKSVMDKIKEKLPGHHNHT</sequence>
<protein>
    <submittedName>
        <fullName evidence="4">Putative dehydrin LEA</fullName>
    </submittedName>
</protein>
<dbReference type="GO" id="GO:0005829">
    <property type="term" value="C:cytosol"/>
    <property type="evidence" value="ECO:0007669"/>
    <property type="project" value="TreeGrafter"/>
</dbReference>
<evidence type="ECO:0000313" key="4">
    <source>
        <dbReference type="EMBL" id="EXC04406.1"/>
    </source>
</evidence>
<dbReference type="PANTHER" id="PTHR33346:SF5">
    <property type="entry name" value="DEHYDRIN LEA-RELATED"/>
    <property type="match status" value="1"/>
</dbReference>
<dbReference type="InterPro" id="IPR000167">
    <property type="entry name" value="Dehydrin"/>
</dbReference>
<dbReference type="PROSITE" id="PS00315">
    <property type="entry name" value="DEHYDRIN_1"/>
    <property type="match status" value="1"/>
</dbReference>
<organism evidence="4 5">
    <name type="scientific">Morus notabilis</name>
    <dbReference type="NCBI Taxonomy" id="981085"/>
    <lineage>
        <taxon>Eukaryota</taxon>
        <taxon>Viridiplantae</taxon>
        <taxon>Streptophyta</taxon>
        <taxon>Embryophyta</taxon>
        <taxon>Tracheophyta</taxon>
        <taxon>Spermatophyta</taxon>
        <taxon>Magnoliopsida</taxon>
        <taxon>eudicotyledons</taxon>
        <taxon>Gunneridae</taxon>
        <taxon>Pentapetalae</taxon>
        <taxon>rosids</taxon>
        <taxon>fabids</taxon>
        <taxon>Rosales</taxon>
        <taxon>Moraceae</taxon>
        <taxon>Moreae</taxon>
        <taxon>Morus</taxon>
    </lineage>
</organism>
<dbReference type="InterPro" id="IPR030513">
    <property type="entry name" value="Dehydrin_CS"/>
</dbReference>
<dbReference type="KEGG" id="mnt:21392098"/>
<gene>
    <name evidence="4" type="ORF">L484_008742</name>
</gene>